<evidence type="ECO:0000313" key="5">
    <source>
        <dbReference type="EMBL" id="KKD57634.1"/>
    </source>
</evidence>
<evidence type="ECO:0000256" key="2">
    <source>
        <dbReference type="ARBA" id="ARBA00022917"/>
    </source>
</evidence>
<keyword evidence="3 4" id="KW-0456">Lyase</keyword>
<dbReference type="EMBL" id="JZRZ01000006">
    <property type="protein sequence ID" value="KKD57634.1"/>
    <property type="molecule type" value="Genomic_DNA"/>
</dbReference>
<name>A0A0F5ZPR7_STEMA</name>
<evidence type="ECO:0000256" key="1">
    <source>
        <dbReference type="ARBA" id="ARBA00009798"/>
    </source>
</evidence>
<organism evidence="5 6">
    <name type="scientific">Stenotrophomonas maltophilia</name>
    <name type="common">Pseudomonas maltophilia</name>
    <name type="synonym">Xanthomonas maltophilia</name>
    <dbReference type="NCBI Taxonomy" id="40324"/>
    <lineage>
        <taxon>Bacteria</taxon>
        <taxon>Pseudomonadati</taxon>
        <taxon>Pseudomonadota</taxon>
        <taxon>Gammaproteobacteria</taxon>
        <taxon>Lysobacterales</taxon>
        <taxon>Lysobacteraceae</taxon>
        <taxon>Stenotrophomonas</taxon>
        <taxon>Stenotrophomonas maltophilia group</taxon>
    </lineage>
</organism>
<dbReference type="InterPro" id="IPR007214">
    <property type="entry name" value="YbaK/aa-tRNA-synth-assoc-dom"/>
</dbReference>
<dbReference type="NCBIfam" id="TIGR00011">
    <property type="entry name" value="YbaK_EbsC"/>
    <property type="match status" value="1"/>
</dbReference>
<dbReference type="PIRSF" id="PIRSF006181">
    <property type="entry name" value="EbsC_YbaK"/>
    <property type="match status" value="1"/>
</dbReference>
<dbReference type="Pfam" id="PF04073">
    <property type="entry name" value="tRNA_edit"/>
    <property type="match status" value="1"/>
</dbReference>
<dbReference type="PANTHER" id="PTHR30411:SF0">
    <property type="entry name" value="CYS-TRNA(PRO)_CYS-TRNA(CYS) DEACYLASE YBAK"/>
    <property type="match status" value="1"/>
</dbReference>
<protein>
    <recommendedName>
        <fullName evidence="4">Cys-tRNA(Pro)/Cys-tRNA(Cys) deacylase</fullName>
        <ecNumber evidence="4">4.2.-.-</ecNumber>
    </recommendedName>
</protein>
<dbReference type="InterPro" id="IPR004369">
    <property type="entry name" value="Prolyl-tRNA_editing_YbaK/EbsC"/>
</dbReference>
<gene>
    <name evidence="5" type="ORF">VM57_02740</name>
</gene>
<keyword evidence="2 4" id="KW-0648">Protein biosynthesis</keyword>
<evidence type="ECO:0000313" key="6">
    <source>
        <dbReference type="Proteomes" id="UP000243478"/>
    </source>
</evidence>
<dbReference type="PATRIC" id="fig|40324.63.peg.1041"/>
<evidence type="ECO:0000256" key="4">
    <source>
        <dbReference type="PIRNR" id="PIRNR006181"/>
    </source>
</evidence>
<comment type="similarity">
    <text evidence="1 4">Belongs to the prolyl-tRNA editing family. YbaK/EbsC subfamily.</text>
</comment>
<dbReference type="Proteomes" id="UP000243478">
    <property type="component" value="Unassembled WGS sequence"/>
</dbReference>
<dbReference type="SUPFAM" id="SSF55826">
    <property type="entry name" value="YbaK/ProRS associated domain"/>
    <property type="match status" value="1"/>
</dbReference>
<dbReference type="InterPro" id="IPR036754">
    <property type="entry name" value="YbaK/aa-tRNA-synt-asso_dom_sf"/>
</dbReference>
<proteinExistence type="inferred from homology"/>
<accession>A0A0F5ZPR7</accession>
<dbReference type="EC" id="4.2.-.-" evidence="4"/>
<dbReference type="GO" id="GO:0016829">
    <property type="term" value="F:lyase activity"/>
    <property type="evidence" value="ECO:0007669"/>
    <property type="project" value="UniProtKB-KW"/>
</dbReference>
<dbReference type="Gene3D" id="3.90.960.10">
    <property type="entry name" value="YbaK/aminoacyl-tRNA synthetase-associated domain"/>
    <property type="match status" value="1"/>
</dbReference>
<dbReference type="RefSeq" id="WP_012479168.1">
    <property type="nucleotide sequence ID" value="NZ_AP021908.1"/>
</dbReference>
<dbReference type="GO" id="GO:0006412">
    <property type="term" value="P:translation"/>
    <property type="evidence" value="ECO:0007669"/>
    <property type="project" value="UniProtKB-KW"/>
</dbReference>
<sequence>MTPAINLLKREKIAHTVRSYVHDAHAESYGGEAVDKLGLDPAQVFKTLLASTETHELLVAIVPVAGQLDLKALAEAAGCKKCEMAAADAAQRATGYLVGGISPLGQKKRLRTFLDASAEALPSLHVSAGRRGLEVELAPADLLRLTTGNYAAIGKSR</sequence>
<evidence type="ECO:0000256" key="3">
    <source>
        <dbReference type="ARBA" id="ARBA00023239"/>
    </source>
</evidence>
<dbReference type="GO" id="GO:0002161">
    <property type="term" value="F:aminoacyl-tRNA deacylase activity"/>
    <property type="evidence" value="ECO:0007669"/>
    <property type="project" value="InterPro"/>
</dbReference>
<dbReference type="AlphaFoldDB" id="A0A0F5ZPR7"/>
<comment type="caution">
    <text evidence="5">The sequence shown here is derived from an EMBL/GenBank/DDBJ whole genome shotgun (WGS) entry which is preliminary data.</text>
</comment>
<dbReference type="PANTHER" id="PTHR30411">
    <property type="entry name" value="CYTOPLASMIC PROTEIN"/>
    <property type="match status" value="1"/>
</dbReference>
<reference evidence="5 6" key="1">
    <citation type="submission" date="2015-03" db="EMBL/GenBank/DDBJ databases">
        <title>Draft genome of Stenotrophomonas maltophila isolated from urine specimen.</title>
        <authorList>
            <person name="Murugan N."/>
            <person name="Malathi J."/>
            <person name="Umashankar V."/>
            <person name="Madhavan H."/>
        </authorList>
    </citation>
    <scope>NUCLEOTIDE SEQUENCE [LARGE SCALE GENOMIC DNA]</scope>
    <source>
        <strain evidence="5 6">JMNMN1</strain>
    </source>
</reference>
<dbReference type="CDD" id="cd00002">
    <property type="entry name" value="YbaK_deacylase"/>
    <property type="match status" value="1"/>
</dbReference>